<proteinExistence type="predicted"/>
<sequence length="96" mass="10902">MSSVKITAIASETVERRYPINLWSHVHTDGSMNEQSTGLRVYCNLFAFHLAIRRDTTHIDGKFEAIFIALNQLSARKNYYSRTVILSDSKPASNEP</sequence>
<dbReference type="EMBL" id="BMAO01029437">
    <property type="protein sequence ID" value="GFR31626.1"/>
    <property type="molecule type" value="Genomic_DNA"/>
</dbReference>
<evidence type="ECO:0000313" key="2">
    <source>
        <dbReference type="Proteomes" id="UP000887116"/>
    </source>
</evidence>
<protein>
    <submittedName>
        <fullName evidence="1">Uncharacterized protein</fullName>
    </submittedName>
</protein>
<keyword evidence="2" id="KW-1185">Reference proteome</keyword>
<dbReference type="Proteomes" id="UP000887116">
    <property type="component" value="Unassembled WGS sequence"/>
</dbReference>
<name>A0A8X6K594_TRICU</name>
<comment type="caution">
    <text evidence="1">The sequence shown here is derived from an EMBL/GenBank/DDBJ whole genome shotgun (WGS) entry which is preliminary data.</text>
</comment>
<organism evidence="1 2">
    <name type="scientific">Trichonephila clavata</name>
    <name type="common">Joro spider</name>
    <name type="synonym">Nephila clavata</name>
    <dbReference type="NCBI Taxonomy" id="2740835"/>
    <lineage>
        <taxon>Eukaryota</taxon>
        <taxon>Metazoa</taxon>
        <taxon>Ecdysozoa</taxon>
        <taxon>Arthropoda</taxon>
        <taxon>Chelicerata</taxon>
        <taxon>Arachnida</taxon>
        <taxon>Araneae</taxon>
        <taxon>Araneomorphae</taxon>
        <taxon>Entelegynae</taxon>
        <taxon>Araneoidea</taxon>
        <taxon>Nephilidae</taxon>
        <taxon>Trichonephila</taxon>
    </lineage>
</organism>
<dbReference type="OrthoDB" id="6436721at2759"/>
<gene>
    <name evidence="1" type="ORF">TNCT_358671</name>
</gene>
<evidence type="ECO:0000313" key="1">
    <source>
        <dbReference type="EMBL" id="GFR31626.1"/>
    </source>
</evidence>
<reference evidence="1" key="1">
    <citation type="submission" date="2020-07" db="EMBL/GenBank/DDBJ databases">
        <title>Multicomponent nature underlies the extraordinary mechanical properties of spider dragline silk.</title>
        <authorList>
            <person name="Kono N."/>
            <person name="Nakamura H."/>
            <person name="Mori M."/>
            <person name="Yoshida Y."/>
            <person name="Ohtoshi R."/>
            <person name="Malay A.D."/>
            <person name="Moran D.A.P."/>
            <person name="Tomita M."/>
            <person name="Numata K."/>
            <person name="Arakawa K."/>
        </authorList>
    </citation>
    <scope>NUCLEOTIDE SEQUENCE</scope>
</reference>
<dbReference type="AlphaFoldDB" id="A0A8X6K594"/>
<accession>A0A8X6K594</accession>